<sequence length="164" mass="17641">MAQFYFLSVLLNILAGLVLVYGKSLVQKKNEISVSGDDLFDTAESDGAENATTKDSVAYDAIHGTFENRTFRLVVGILAVFVGIMKILSVFRNDIPVIGDLVPALAGLAGGAALLVEYYVSSSAADSTIPDNIQTVFIDSRKYIGVFCLLAGLLHFVFPQVMLL</sequence>
<accession>A0A7T3RBU7</accession>
<keyword evidence="1" id="KW-0812">Transmembrane</keyword>
<gene>
    <name evidence="2" type="ORF">IWA51_07865</name>
</gene>
<name>A0A7T3RBU7_9SPIR</name>
<proteinExistence type="predicted"/>
<evidence type="ECO:0000313" key="2">
    <source>
        <dbReference type="EMBL" id="QQA00194.1"/>
    </source>
</evidence>
<evidence type="ECO:0000256" key="1">
    <source>
        <dbReference type="SAM" id="Phobius"/>
    </source>
</evidence>
<feature type="transmembrane region" description="Helical" evidence="1">
    <location>
        <begin position="6"/>
        <end position="22"/>
    </location>
</feature>
<dbReference type="EMBL" id="CP064936">
    <property type="protein sequence ID" value="QQA00194.1"/>
    <property type="molecule type" value="Genomic_DNA"/>
</dbReference>
<evidence type="ECO:0000313" key="3">
    <source>
        <dbReference type="Proteomes" id="UP000595224"/>
    </source>
</evidence>
<feature type="transmembrane region" description="Helical" evidence="1">
    <location>
        <begin position="73"/>
        <end position="91"/>
    </location>
</feature>
<keyword evidence="1" id="KW-0472">Membrane</keyword>
<dbReference type="AlphaFoldDB" id="A0A7T3RBU7"/>
<feature type="transmembrane region" description="Helical" evidence="1">
    <location>
        <begin position="143"/>
        <end position="163"/>
    </location>
</feature>
<organism evidence="2 3">
    <name type="scientific">Treponema peruense</name>
    <dbReference type="NCBI Taxonomy" id="2787628"/>
    <lineage>
        <taxon>Bacteria</taxon>
        <taxon>Pseudomonadati</taxon>
        <taxon>Spirochaetota</taxon>
        <taxon>Spirochaetia</taxon>
        <taxon>Spirochaetales</taxon>
        <taxon>Treponemataceae</taxon>
        <taxon>Treponema</taxon>
    </lineage>
</organism>
<dbReference type="KEGG" id="tper:IWA51_07865"/>
<keyword evidence="1" id="KW-1133">Transmembrane helix</keyword>
<dbReference type="Proteomes" id="UP000595224">
    <property type="component" value="Chromosome"/>
</dbReference>
<feature type="transmembrane region" description="Helical" evidence="1">
    <location>
        <begin position="97"/>
        <end position="120"/>
    </location>
</feature>
<reference evidence="2 3" key="1">
    <citation type="submission" date="2020-11" db="EMBL/GenBank/DDBJ databases">
        <title>Treponema Peruensis nv. sp., first commensal Treponema isolated from human feces.</title>
        <authorList>
            <person name="Belkhou C."/>
            <person name="Raes J."/>
        </authorList>
    </citation>
    <scope>NUCLEOTIDE SEQUENCE [LARGE SCALE GENOMIC DNA]</scope>
    <source>
        <strain evidence="2 3">RCC2812</strain>
    </source>
</reference>
<protein>
    <submittedName>
        <fullName evidence="2">Uncharacterized protein</fullName>
    </submittedName>
</protein>
<keyword evidence="3" id="KW-1185">Reference proteome</keyword>
<dbReference type="RefSeq" id="WP_198442028.1">
    <property type="nucleotide sequence ID" value="NZ_CBCSHE010000001.1"/>
</dbReference>